<dbReference type="PROSITE" id="PS01187">
    <property type="entry name" value="EGF_CA"/>
    <property type="match status" value="1"/>
</dbReference>
<accession>A0A8C4QIT1</accession>
<dbReference type="InterPro" id="IPR018097">
    <property type="entry name" value="EGF_Ca-bd_CS"/>
</dbReference>
<dbReference type="PANTHER" id="PTHR24050:SF28">
    <property type="entry name" value="UROMODULIN-LIKE"/>
    <property type="match status" value="1"/>
</dbReference>
<dbReference type="Proteomes" id="UP000694388">
    <property type="component" value="Unplaced"/>
</dbReference>
<evidence type="ECO:0000259" key="6">
    <source>
        <dbReference type="PROSITE" id="PS50026"/>
    </source>
</evidence>
<dbReference type="SUPFAM" id="SSF57196">
    <property type="entry name" value="EGF/Laminin"/>
    <property type="match status" value="1"/>
</dbReference>
<dbReference type="InterPro" id="IPR049883">
    <property type="entry name" value="NOTCH1_EGF-like"/>
</dbReference>
<evidence type="ECO:0000256" key="4">
    <source>
        <dbReference type="ARBA" id="ARBA00023157"/>
    </source>
</evidence>
<keyword evidence="3" id="KW-0677">Repeat</keyword>
<dbReference type="AlphaFoldDB" id="A0A8C4QIT1"/>
<keyword evidence="1 5" id="KW-0245">EGF-like domain</keyword>
<evidence type="ECO:0000313" key="8">
    <source>
        <dbReference type="Proteomes" id="UP000694388"/>
    </source>
</evidence>
<proteinExistence type="predicted"/>
<feature type="domain" description="EGF-like" evidence="6">
    <location>
        <begin position="160"/>
        <end position="200"/>
    </location>
</feature>
<keyword evidence="4" id="KW-1015">Disulfide bond</keyword>
<sequence>MASTCVGFLCCSLLKKRNPVDCAIMDCKSRSRCCSDGMTTGARLVSGLFITSLFLLLSAQDLEVTPQRCSDGYSWREDKEDCVDINECETIAEPCKGRLKCINHFGGYLCLVYSAVVSTSIPDQEAHPMPPSQLPEPPPPHLAQLDCPMGSVFHNRACMDVDECATGSHNCVAPWECVNTLGSYICRCSQGYRVFGSRCLGEFGHHTLTHLYRVSKELKVSFAHEHLKNIFLHFLFFASNDETSTYSSPFSILLFEVLCYGEAGHLPGLGFWSYSYLVLKIKFIYHKVNIIRQV</sequence>
<evidence type="ECO:0000313" key="7">
    <source>
        <dbReference type="Ensembl" id="ENSEBUP00000016143.1"/>
    </source>
</evidence>
<keyword evidence="2" id="KW-0732">Signal</keyword>
<evidence type="ECO:0000256" key="1">
    <source>
        <dbReference type="ARBA" id="ARBA00022536"/>
    </source>
</evidence>
<organism evidence="7 8">
    <name type="scientific">Eptatretus burgeri</name>
    <name type="common">Inshore hagfish</name>
    <dbReference type="NCBI Taxonomy" id="7764"/>
    <lineage>
        <taxon>Eukaryota</taxon>
        <taxon>Metazoa</taxon>
        <taxon>Chordata</taxon>
        <taxon>Craniata</taxon>
        <taxon>Vertebrata</taxon>
        <taxon>Cyclostomata</taxon>
        <taxon>Myxini</taxon>
        <taxon>Myxiniformes</taxon>
        <taxon>Myxinidae</taxon>
        <taxon>Eptatretinae</taxon>
        <taxon>Eptatretus</taxon>
    </lineage>
</organism>
<reference evidence="7" key="2">
    <citation type="submission" date="2025-09" db="UniProtKB">
        <authorList>
            <consortium name="Ensembl"/>
        </authorList>
    </citation>
    <scope>IDENTIFICATION</scope>
</reference>
<keyword evidence="8" id="KW-1185">Reference proteome</keyword>
<dbReference type="InterPro" id="IPR009030">
    <property type="entry name" value="Growth_fac_rcpt_cys_sf"/>
</dbReference>
<dbReference type="Gene3D" id="2.10.25.10">
    <property type="entry name" value="Laminin"/>
    <property type="match status" value="2"/>
</dbReference>
<dbReference type="GO" id="GO:0005509">
    <property type="term" value="F:calcium ion binding"/>
    <property type="evidence" value="ECO:0007669"/>
    <property type="project" value="InterPro"/>
</dbReference>
<dbReference type="Pfam" id="PF07645">
    <property type="entry name" value="EGF_CA"/>
    <property type="match status" value="2"/>
</dbReference>
<reference evidence="7" key="1">
    <citation type="submission" date="2025-08" db="UniProtKB">
        <authorList>
            <consortium name="Ensembl"/>
        </authorList>
    </citation>
    <scope>IDENTIFICATION</scope>
</reference>
<dbReference type="InterPro" id="IPR000742">
    <property type="entry name" value="EGF"/>
</dbReference>
<dbReference type="PROSITE" id="PS00010">
    <property type="entry name" value="ASX_HYDROXYL"/>
    <property type="match status" value="1"/>
</dbReference>
<dbReference type="PROSITE" id="PS50026">
    <property type="entry name" value="EGF_3"/>
    <property type="match status" value="1"/>
</dbReference>
<evidence type="ECO:0000256" key="3">
    <source>
        <dbReference type="ARBA" id="ARBA00022737"/>
    </source>
</evidence>
<dbReference type="InterPro" id="IPR000152">
    <property type="entry name" value="EGF-type_Asp/Asn_hydroxyl_site"/>
</dbReference>
<comment type="caution">
    <text evidence="5">Lacks conserved residue(s) required for the propagation of feature annotation.</text>
</comment>
<dbReference type="PROSITE" id="PS01186">
    <property type="entry name" value="EGF_2"/>
    <property type="match status" value="1"/>
</dbReference>
<evidence type="ECO:0000256" key="2">
    <source>
        <dbReference type="ARBA" id="ARBA00022729"/>
    </source>
</evidence>
<dbReference type="SUPFAM" id="SSF57184">
    <property type="entry name" value="Growth factor receptor domain"/>
    <property type="match status" value="1"/>
</dbReference>
<dbReference type="Ensembl" id="ENSEBUT00000016719.1">
    <property type="protein sequence ID" value="ENSEBUP00000016143.1"/>
    <property type="gene ID" value="ENSEBUG00000010148.1"/>
</dbReference>
<dbReference type="PANTHER" id="PTHR24050">
    <property type="entry name" value="PA14 DOMAIN-CONTAINING PROTEIN"/>
    <property type="match status" value="1"/>
</dbReference>
<dbReference type="InterPro" id="IPR052235">
    <property type="entry name" value="Nephronectin_domain"/>
</dbReference>
<dbReference type="SMART" id="SM00179">
    <property type="entry name" value="EGF_CA"/>
    <property type="match status" value="2"/>
</dbReference>
<dbReference type="FunFam" id="2.10.25.10:FF:000038">
    <property type="entry name" value="Fibrillin 2"/>
    <property type="match status" value="1"/>
</dbReference>
<dbReference type="InterPro" id="IPR001881">
    <property type="entry name" value="EGF-like_Ca-bd_dom"/>
</dbReference>
<name>A0A8C4QIT1_EPTBU</name>
<evidence type="ECO:0000256" key="5">
    <source>
        <dbReference type="PROSITE-ProRule" id="PRU00076"/>
    </source>
</evidence>
<protein>
    <recommendedName>
        <fullName evidence="6">EGF-like domain-containing protein</fullName>
    </recommendedName>
</protein>
<dbReference type="GeneTree" id="ENSGT00940000159437"/>